<gene>
    <name evidence="2" type="ORF">CYLTODRAFT_323053</name>
</gene>
<organism evidence="2 3">
    <name type="scientific">Cylindrobasidium torrendii FP15055 ss-10</name>
    <dbReference type="NCBI Taxonomy" id="1314674"/>
    <lineage>
        <taxon>Eukaryota</taxon>
        <taxon>Fungi</taxon>
        <taxon>Dikarya</taxon>
        <taxon>Basidiomycota</taxon>
        <taxon>Agaricomycotina</taxon>
        <taxon>Agaricomycetes</taxon>
        <taxon>Agaricomycetidae</taxon>
        <taxon>Agaricales</taxon>
        <taxon>Marasmiineae</taxon>
        <taxon>Physalacriaceae</taxon>
        <taxon>Cylindrobasidium</taxon>
    </lineage>
</organism>
<feature type="transmembrane region" description="Helical" evidence="1">
    <location>
        <begin position="21"/>
        <end position="49"/>
    </location>
</feature>
<feature type="transmembrane region" description="Helical" evidence="1">
    <location>
        <begin position="414"/>
        <end position="438"/>
    </location>
</feature>
<name>A0A0D7BAX8_9AGAR</name>
<keyword evidence="1" id="KW-0812">Transmembrane</keyword>
<dbReference type="InterPro" id="IPR040410">
    <property type="entry name" value="UPF0658_Golgi"/>
</dbReference>
<dbReference type="AlphaFoldDB" id="A0A0D7BAX8"/>
<dbReference type="EMBL" id="KN880520">
    <property type="protein sequence ID" value="KIY67672.1"/>
    <property type="molecule type" value="Genomic_DNA"/>
</dbReference>
<feature type="non-terminal residue" evidence="2">
    <location>
        <position position="464"/>
    </location>
</feature>
<feature type="transmembrane region" description="Helical" evidence="1">
    <location>
        <begin position="351"/>
        <end position="370"/>
    </location>
</feature>
<dbReference type="OrthoDB" id="2684482at2759"/>
<feature type="transmembrane region" description="Helical" evidence="1">
    <location>
        <begin position="269"/>
        <end position="290"/>
    </location>
</feature>
<keyword evidence="3" id="KW-1185">Reference proteome</keyword>
<feature type="transmembrane region" description="Helical" evidence="1">
    <location>
        <begin position="310"/>
        <end position="331"/>
    </location>
</feature>
<proteinExistence type="predicted"/>
<evidence type="ECO:0000313" key="3">
    <source>
        <dbReference type="Proteomes" id="UP000054007"/>
    </source>
</evidence>
<sequence>MLRQTSRKWLKQALLWSRVKLLYARITLNKFTTIYFIAAVINCIVLSAFQGVAYSDNSMAGDLVESIVVNSNLTTGFTIERDDALFYCANVPKTINTCVPIIPGNSTFYDQNQKAITRIGSNHLQAHAHKSKGKRENDGWVTLDSTPVFDDSGETVGVMLQSGAVLPMPCLQSFNWLSDLLRDARREDVVTLAFQIWMLSLSLVTILNESLPHLVASLASHVLGTAWAAFRVANSKQQEKRYRNLVVRGLCDNVDIMGNWWEIRTSHTIPVIVFHLVALAVLLYLSTTLYKVYSQQSYGRVGASPVINNIYKFVLMLSVCLQLVGFFSIASTGMWVDKILALRSRDVVTHLPMYLASFITVLVCEIPWVVLGWLSVRRENKILFFIFMVLSTFILGISSFLFSSDLFRATFNSWPFFATVTITSYVLLVANFVLAIVCRMHFGKGLAQYLKVTETLEGIDFTPV</sequence>
<protein>
    <submittedName>
        <fullName evidence="2">Uncharacterized protein</fullName>
    </submittedName>
</protein>
<accession>A0A0D7BAX8</accession>
<reference evidence="2 3" key="1">
    <citation type="journal article" date="2015" name="Fungal Genet. Biol.">
        <title>Evolution of novel wood decay mechanisms in Agaricales revealed by the genome sequences of Fistulina hepatica and Cylindrobasidium torrendii.</title>
        <authorList>
            <person name="Floudas D."/>
            <person name="Held B.W."/>
            <person name="Riley R."/>
            <person name="Nagy L.G."/>
            <person name="Koehler G."/>
            <person name="Ransdell A.S."/>
            <person name="Younus H."/>
            <person name="Chow J."/>
            <person name="Chiniquy J."/>
            <person name="Lipzen A."/>
            <person name="Tritt A."/>
            <person name="Sun H."/>
            <person name="Haridas S."/>
            <person name="LaButti K."/>
            <person name="Ohm R.A."/>
            <person name="Kues U."/>
            <person name="Blanchette R.A."/>
            <person name="Grigoriev I.V."/>
            <person name="Minto R.E."/>
            <person name="Hibbett D.S."/>
        </authorList>
    </citation>
    <scope>NUCLEOTIDE SEQUENCE [LARGE SCALE GENOMIC DNA]</scope>
    <source>
        <strain evidence="2 3">FP15055 ss-10</strain>
    </source>
</reference>
<dbReference type="STRING" id="1314674.A0A0D7BAX8"/>
<evidence type="ECO:0000256" key="1">
    <source>
        <dbReference type="SAM" id="Phobius"/>
    </source>
</evidence>
<feature type="transmembrane region" description="Helical" evidence="1">
    <location>
        <begin position="382"/>
        <end position="402"/>
    </location>
</feature>
<dbReference type="PANTHER" id="PTHR34391:SF2">
    <property type="entry name" value="TRP C-TERMINAL DOMAIN-CONTAINING PROTEIN"/>
    <property type="match status" value="1"/>
</dbReference>
<dbReference type="Proteomes" id="UP000054007">
    <property type="component" value="Unassembled WGS sequence"/>
</dbReference>
<evidence type="ECO:0000313" key="2">
    <source>
        <dbReference type="EMBL" id="KIY67672.1"/>
    </source>
</evidence>
<keyword evidence="1" id="KW-0472">Membrane</keyword>
<keyword evidence="1" id="KW-1133">Transmembrane helix</keyword>
<dbReference type="PANTHER" id="PTHR34391">
    <property type="entry name" value="UPF0658 GOLGI APPARATUS MEMBRANE PROTEIN C1952.10C-RELATED"/>
    <property type="match status" value="1"/>
</dbReference>
<dbReference type="GO" id="GO:0005794">
    <property type="term" value="C:Golgi apparatus"/>
    <property type="evidence" value="ECO:0007669"/>
    <property type="project" value="TreeGrafter"/>
</dbReference>